<evidence type="ECO:0000313" key="2">
    <source>
        <dbReference type="EMBL" id="MDC5742353.1"/>
    </source>
</evidence>
<dbReference type="EMBL" id="LUAX01000009">
    <property type="protein sequence ID" value="OAM96655.1"/>
    <property type="molecule type" value="Genomic_DNA"/>
</dbReference>
<keyword evidence="3" id="KW-0614">Plasmid</keyword>
<reference evidence="3 4" key="1">
    <citation type="submission" date="2016-03" db="EMBL/GenBank/DDBJ databases">
        <title>Draft genome sequence of the Vibrio tubiashii subs. europaeus.</title>
        <authorList>
            <person name="Spinard E."/>
            <person name="Dubert J."/>
            <person name="Nelson D.R."/>
            <person name="Barja J.L."/>
        </authorList>
    </citation>
    <scope>NUCLEOTIDE SEQUENCE [LARGE SCALE GENOMIC DNA]</scope>
    <source>
        <strain evidence="4">PP-638</strain>
        <strain evidence="3">PP2-638</strain>
        <plasmid evidence="3">p57_like</plasmid>
        <plasmid evidence="4">Plasmid p57_like</plasmid>
    </source>
</reference>
<geneLocation type="plasmid" evidence="3 4">
    <name>p57_like</name>
</geneLocation>
<dbReference type="AlphaFoldDB" id="A0A178J4J9"/>
<feature type="compositionally biased region" description="Polar residues" evidence="1">
    <location>
        <begin position="30"/>
        <end position="41"/>
    </location>
</feature>
<gene>
    <name evidence="3" type="ORF">AZ468_25135</name>
    <name evidence="2" type="ORF">OPW20_19965</name>
</gene>
<evidence type="ECO:0000313" key="4">
    <source>
        <dbReference type="Proteomes" id="UP000094761"/>
    </source>
</evidence>
<dbReference type="EMBL" id="JAPFIT010000022">
    <property type="protein sequence ID" value="MDC5742353.1"/>
    <property type="molecule type" value="Genomic_DNA"/>
</dbReference>
<sequence>MWNLIKSAALVAGSVLGVVDDESDGKLPLHTSQDDGVSNDTYSDGLNAFKRDLTGDLHDPFGGATDDEL</sequence>
<evidence type="ECO:0000313" key="3">
    <source>
        <dbReference type="EMBL" id="OAM96655.1"/>
    </source>
</evidence>
<dbReference type="RefSeq" id="WP_069665531.1">
    <property type="nucleotide sequence ID" value="NZ_CM004621.1"/>
</dbReference>
<name>A0A178J4J9_9VIBR</name>
<dbReference type="Proteomes" id="UP001150001">
    <property type="component" value="Unassembled WGS sequence"/>
</dbReference>
<evidence type="ECO:0000256" key="1">
    <source>
        <dbReference type="SAM" id="MobiDB-lite"/>
    </source>
</evidence>
<keyword evidence="5" id="KW-1185">Reference proteome</keyword>
<dbReference type="Proteomes" id="UP000094761">
    <property type="component" value="Plasmid p57_like"/>
</dbReference>
<comment type="caution">
    <text evidence="3">The sequence shown here is derived from an EMBL/GenBank/DDBJ whole genome shotgun (WGS) entry which is preliminary data.</text>
</comment>
<evidence type="ECO:0000313" key="5">
    <source>
        <dbReference type="Proteomes" id="UP001150001"/>
    </source>
</evidence>
<proteinExistence type="predicted"/>
<feature type="region of interest" description="Disordered" evidence="1">
    <location>
        <begin position="22"/>
        <end position="41"/>
    </location>
</feature>
<reference evidence="2" key="2">
    <citation type="submission" date="2022-11" db="EMBL/GenBank/DDBJ databases">
        <title>Role of the vibriolysin VemA secreted by the emergent pathogen Vibrio europaeus in the colonization of Manila clam mucus.</title>
        <authorList>
            <person name="Martinez C."/>
            <person name="Rodriguez S."/>
            <person name="Vences A."/>
            <person name="Barja J.L."/>
            <person name="Toranzo A.E."/>
            <person name="Dubert J."/>
        </authorList>
    </citation>
    <scope>NUCLEOTIDE SEQUENCE</scope>
    <source>
        <strain evidence="2">3454</strain>
    </source>
</reference>
<protein>
    <submittedName>
        <fullName evidence="3">Uncharacterized protein</fullName>
    </submittedName>
</protein>
<accession>A0A178J4J9</accession>
<dbReference type="GeneID" id="78074042"/>
<organism evidence="3 4">
    <name type="scientific">Vibrio europaeus</name>
    <dbReference type="NCBI Taxonomy" id="300876"/>
    <lineage>
        <taxon>Bacteria</taxon>
        <taxon>Pseudomonadati</taxon>
        <taxon>Pseudomonadota</taxon>
        <taxon>Gammaproteobacteria</taxon>
        <taxon>Vibrionales</taxon>
        <taxon>Vibrionaceae</taxon>
        <taxon>Vibrio</taxon>
        <taxon>Vibrio oreintalis group</taxon>
    </lineage>
</organism>